<protein>
    <recommendedName>
        <fullName evidence="3">GOLD domain-containing protein</fullName>
    </recommendedName>
</protein>
<dbReference type="Gene3D" id="1.25.40.10">
    <property type="entry name" value="Tetratricopeptide repeat domain"/>
    <property type="match status" value="3"/>
</dbReference>
<dbReference type="EMBL" id="CAJNNW010034116">
    <property type="protein sequence ID" value="CAE8721640.1"/>
    <property type="molecule type" value="Genomic_DNA"/>
</dbReference>
<accession>A0A813L890</accession>
<dbReference type="PANTHER" id="PTHR47447">
    <property type="entry name" value="OS03G0856100 PROTEIN"/>
    <property type="match status" value="1"/>
</dbReference>
<feature type="domain" description="GOLD" evidence="3">
    <location>
        <begin position="524"/>
        <end position="605"/>
    </location>
</feature>
<dbReference type="AlphaFoldDB" id="A0A813L890"/>
<proteinExistence type="predicted"/>
<feature type="non-terminal residue" evidence="4">
    <location>
        <position position="607"/>
    </location>
</feature>
<evidence type="ECO:0000259" key="3">
    <source>
        <dbReference type="Pfam" id="PF01105"/>
    </source>
</evidence>
<gene>
    <name evidence="4" type="ORF">PGLA2088_LOCUS42047</name>
</gene>
<dbReference type="Pfam" id="PF01105">
    <property type="entry name" value="EMP24_GP25L"/>
    <property type="match status" value="1"/>
</dbReference>
<dbReference type="InterPro" id="IPR011990">
    <property type="entry name" value="TPR-like_helical_dom_sf"/>
</dbReference>
<dbReference type="PANTHER" id="PTHR47447:SF17">
    <property type="entry name" value="OS12G0638900 PROTEIN"/>
    <property type="match status" value="1"/>
</dbReference>
<sequence>VVLYNTAASACTRGAQWSVGMHVLQKLRFAAVAPSDVSRAAAVAACEPAGLWRLALGLLMDPRGTFASSGLVAFNSAVMAFGRGLEARRGAELLDILPALRLQPDRISFGAAVAACRPSGDWQLALCLLFGWASLPNAEAAGLSASAFNAALPMLTWPQALSLTESMLQHAVQPDLVSKNSLLLAMEGDTEASAVAPWQLTMLQVSGMRQVALRPDAFTLTAAIGALGAGLQAYRALELMSLMRHERMPPSLVPTNALMGSMERASHWERALEVLGGASAQGLRPDLVSYCSAASACDKSRRWQLASGLLEGLCRCRLRANAVSFNTLISNFQKNERWPASIHALVSMSFSGVAPTLLSVNAAISSLGCARHWQLALSYLPAMRWRKLSPDLVSFSAAMSACEQSAKWPHSLLLLCQVAQQALRPSQTLCDVLLSSCAKAAAWSEALELLLGRVGGVDVEPGAAALSSASEACEIRRRPGPVPSLCRALAAHASQADFNPSQQAQLFESGHGLFFELQVNPGHGHVLIGSFEADGASEGMTVTVKDPSEKQLWRSVEPSAKFSVDVMQEGSHQLCFESSVSSSQMVSFNFHVSEHSDAADPHDKSHQ</sequence>
<comment type="caution">
    <text evidence="4">The sequence shown here is derived from an EMBL/GenBank/DDBJ whole genome shotgun (WGS) entry which is preliminary data.</text>
</comment>
<evidence type="ECO:0000256" key="1">
    <source>
        <dbReference type="ARBA" id="ARBA00022737"/>
    </source>
</evidence>
<feature type="non-terminal residue" evidence="4">
    <location>
        <position position="1"/>
    </location>
</feature>
<name>A0A813L890_POLGL</name>
<evidence type="ECO:0000313" key="5">
    <source>
        <dbReference type="Proteomes" id="UP000626109"/>
    </source>
</evidence>
<evidence type="ECO:0000256" key="2">
    <source>
        <dbReference type="PROSITE-ProRule" id="PRU00708"/>
    </source>
</evidence>
<dbReference type="InterPro" id="IPR002885">
    <property type="entry name" value="PPR_rpt"/>
</dbReference>
<keyword evidence="1" id="KW-0677">Repeat</keyword>
<organism evidence="4 5">
    <name type="scientific">Polarella glacialis</name>
    <name type="common">Dinoflagellate</name>
    <dbReference type="NCBI Taxonomy" id="89957"/>
    <lineage>
        <taxon>Eukaryota</taxon>
        <taxon>Sar</taxon>
        <taxon>Alveolata</taxon>
        <taxon>Dinophyceae</taxon>
        <taxon>Suessiales</taxon>
        <taxon>Suessiaceae</taxon>
        <taxon>Polarella</taxon>
    </lineage>
</organism>
<dbReference type="InterPro" id="IPR009038">
    <property type="entry name" value="GOLD_dom"/>
</dbReference>
<reference evidence="4" key="1">
    <citation type="submission" date="2021-02" db="EMBL/GenBank/DDBJ databases">
        <authorList>
            <person name="Dougan E. K."/>
            <person name="Rhodes N."/>
            <person name="Thang M."/>
            <person name="Chan C."/>
        </authorList>
    </citation>
    <scope>NUCLEOTIDE SEQUENCE</scope>
</reference>
<evidence type="ECO:0000313" key="4">
    <source>
        <dbReference type="EMBL" id="CAE8721640.1"/>
    </source>
</evidence>
<dbReference type="Proteomes" id="UP000626109">
    <property type="component" value="Unassembled WGS sequence"/>
</dbReference>
<dbReference type="PROSITE" id="PS51375">
    <property type="entry name" value="PPR"/>
    <property type="match status" value="1"/>
</dbReference>
<feature type="repeat" description="PPR" evidence="2">
    <location>
        <begin position="321"/>
        <end position="355"/>
    </location>
</feature>